<dbReference type="AlphaFoldDB" id="A0A2A5JV06"/>
<dbReference type="InterPro" id="IPR008928">
    <property type="entry name" value="6-hairpin_glycosidase_sf"/>
</dbReference>
<keyword evidence="4" id="KW-1185">Reference proteome</keyword>
<dbReference type="PROSITE" id="PS00927">
    <property type="entry name" value="TREHALASE_1"/>
    <property type="match status" value="1"/>
</dbReference>
<dbReference type="Pfam" id="PF01204">
    <property type="entry name" value="Trehalase"/>
    <property type="match status" value="1"/>
</dbReference>
<dbReference type="Gene3D" id="1.50.10.10">
    <property type="match status" value="1"/>
</dbReference>
<name>A0A2A5JV06_PSEO7</name>
<sequence>MQYQSNFYNTEIFNAVQSAGLFSDSKVFADAIAKIPLAEIENQYVMQRPTGEALIRFVHAHFDFVANQELDSLPDLASAAQYISALWPRLSRKPSTVAKGSLLPLPHPYVVPGGRFNEIYYWDSYFTALGLLDANRGDLVEGMLDNFISLIDRIGHVPNGNRDYYQSRSQPPVTALMVDLLWQHKSDDVQWLERVTQALIKEHRFWQTSGDVDNIEQKAQFRVVKMPCGGTLNRYWDPLAAPRPESFVEDVELANTVANPSALYQNIRAACESGWDFSSRWLANVEDLASIRTTQIIPVDLNALLVLLESQIARCLEKLNNEAQALHYDSLASKRSALIQQYCWCDEQGWFYDVSLDDYQPTTIASLAGVVPMFAKLVTAAQAQRMADKLAREFLKPGGLVSTLTSTSQQWDSPNGWAPLQWFAVAGLRSYGLDQLATEIMQAWIYAVETGFSQLGCLLEKYNVVEPNKQASGGEYVVQQGFGWTNGVTSRFYQLLALEADSPLG</sequence>
<comment type="caution">
    <text evidence="3">The sequence shown here is derived from an EMBL/GenBank/DDBJ whole genome shotgun (WGS) entry which is preliminary data.</text>
</comment>
<accession>A0A2A5JV06</accession>
<organism evidence="3 4">
    <name type="scientific">Pseudoalteromonas piscicida</name>
    <dbReference type="NCBI Taxonomy" id="43662"/>
    <lineage>
        <taxon>Bacteria</taxon>
        <taxon>Pseudomonadati</taxon>
        <taxon>Pseudomonadota</taxon>
        <taxon>Gammaproteobacteria</taxon>
        <taxon>Alteromonadales</taxon>
        <taxon>Pseudoalteromonadaceae</taxon>
        <taxon>Pseudoalteromonas</taxon>
    </lineage>
</organism>
<dbReference type="InterPro" id="IPR012341">
    <property type="entry name" value="6hp_glycosidase-like_sf"/>
</dbReference>
<evidence type="ECO:0000256" key="2">
    <source>
        <dbReference type="ARBA" id="ARBA00023295"/>
    </source>
</evidence>
<dbReference type="PRINTS" id="PR00744">
    <property type="entry name" value="GLHYDRLASE37"/>
</dbReference>
<proteinExistence type="predicted"/>
<evidence type="ECO:0000313" key="4">
    <source>
        <dbReference type="Proteomes" id="UP000228621"/>
    </source>
</evidence>
<evidence type="ECO:0000256" key="1">
    <source>
        <dbReference type="ARBA" id="ARBA00022801"/>
    </source>
</evidence>
<dbReference type="Proteomes" id="UP000228621">
    <property type="component" value="Unassembled WGS sequence"/>
</dbReference>
<dbReference type="PANTHER" id="PTHR23403">
    <property type="entry name" value="TREHALASE"/>
    <property type="match status" value="1"/>
</dbReference>
<dbReference type="InterPro" id="IPR001661">
    <property type="entry name" value="Glyco_hydro_37"/>
</dbReference>
<dbReference type="EMBL" id="NKHF01000008">
    <property type="protein sequence ID" value="PCK33312.1"/>
    <property type="molecule type" value="Genomic_DNA"/>
</dbReference>
<dbReference type="OrthoDB" id="106887at2"/>
<dbReference type="InterPro" id="IPR018232">
    <property type="entry name" value="Glyco_hydro_37_CS"/>
</dbReference>
<dbReference type="PROSITE" id="PS00928">
    <property type="entry name" value="TREHALASE_2"/>
    <property type="match status" value="1"/>
</dbReference>
<reference evidence="4" key="1">
    <citation type="journal article" date="2019" name="Genome Announc.">
        <title>Draft Genome Sequence of Pseudoalteromonas piscicida Strain 36Y ROTHPW, an Hypersaline Seawater Isolate from the South Coast of Sonora, Mexico.</title>
        <authorList>
            <person name="Sanchez-Diaz R."/>
            <person name="Molina-Garza Z.J."/>
            <person name="Cruz-Suarez L.E."/>
            <person name="Selvin J."/>
            <person name="Kiran G.S."/>
            <person name="Ibarra-Gamez J.C."/>
            <person name="Gomez-Gil B."/>
            <person name="Galaviz-Silva L."/>
        </authorList>
    </citation>
    <scope>NUCLEOTIDE SEQUENCE [LARGE SCALE GENOMIC DNA]</scope>
    <source>
        <strain evidence="4">36Y_RITHPW</strain>
    </source>
</reference>
<dbReference type="PANTHER" id="PTHR23403:SF1">
    <property type="entry name" value="TREHALASE"/>
    <property type="match status" value="1"/>
</dbReference>
<dbReference type="GO" id="GO:0005993">
    <property type="term" value="P:trehalose catabolic process"/>
    <property type="evidence" value="ECO:0007669"/>
    <property type="project" value="TreeGrafter"/>
</dbReference>
<keyword evidence="1" id="KW-0378">Hydrolase</keyword>
<evidence type="ECO:0000313" key="3">
    <source>
        <dbReference type="EMBL" id="PCK33312.1"/>
    </source>
</evidence>
<dbReference type="RefSeq" id="WP_099640487.1">
    <property type="nucleotide sequence ID" value="NZ_NKHF01000008.1"/>
</dbReference>
<dbReference type="SUPFAM" id="SSF48208">
    <property type="entry name" value="Six-hairpin glycosidases"/>
    <property type="match status" value="1"/>
</dbReference>
<dbReference type="GO" id="GO:0004555">
    <property type="term" value="F:alpha,alpha-trehalase activity"/>
    <property type="evidence" value="ECO:0007669"/>
    <property type="project" value="InterPro"/>
</dbReference>
<keyword evidence="2" id="KW-0326">Glycosidase</keyword>
<gene>
    <name evidence="3" type="ORF">CEX98_02105</name>
</gene>
<protein>
    <submittedName>
        <fullName evidence="3">Alpha,alpha-trehalase</fullName>
    </submittedName>
</protein>